<protein>
    <submittedName>
        <fullName evidence="1">Uncharacterized protein</fullName>
    </submittedName>
</protein>
<dbReference type="AlphaFoldDB" id="A0AA48KQK9"/>
<name>A0AA48KQK9_9ALTE</name>
<evidence type="ECO:0000313" key="1">
    <source>
        <dbReference type="EMBL" id="BDX06603.1"/>
    </source>
</evidence>
<organism evidence="1 2">
    <name type="scientific">Planctobacterium marinum</name>
    <dbReference type="NCBI Taxonomy" id="1631968"/>
    <lineage>
        <taxon>Bacteria</taxon>
        <taxon>Pseudomonadati</taxon>
        <taxon>Pseudomonadota</taxon>
        <taxon>Gammaproteobacteria</taxon>
        <taxon>Alteromonadales</taxon>
        <taxon>Alteromonadaceae</taxon>
        <taxon>Planctobacterium</taxon>
    </lineage>
</organism>
<dbReference type="KEGG" id="pmaw:MACH26_21240"/>
<keyword evidence="2" id="KW-1185">Reference proteome</keyword>
<dbReference type="EMBL" id="AP027272">
    <property type="protein sequence ID" value="BDX06603.1"/>
    <property type="molecule type" value="Genomic_DNA"/>
</dbReference>
<proteinExistence type="predicted"/>
<reference evidence="1" key="1">
    <citation type="submission" date="2023-01" db="EMBL/GenBank/DDBJ databases">
        <title>Complete genome sequence of Planctobacterium marinum strain Dej080120_11.</title>
        <authorList>
            <person name="Ueki S."/>
            <person name="Maruyama F."/>
        </authorList>
    </citation>
    <scope>NUCLEOTIDE SEQUENCE</scope>
    <source>
        <strain evidence="1">Dej080120_11</strain>
    </source>
</reference>
<evidence type="ECO:0000313" key="2">
    <source>
        <dbReference type="Proteomes" id="UP001333710"/>
    </source>
</evidence>
<accession>A0AA48KQK9</accession>
<gene>
    <name evidence="1" type="ORF">MACH26_21240</name>
</gene>
<dbReference type="Proteomes" id="UP001333710">
    <property type="component" value="Chromosome"/>
</dbReference>
<sequence>MNQVGTIQKLLLALSTMLVVVVAYLVSQPNNNFIQNEEQGSDHQLLSELMDMESRLQRQIATLKSIAIADENSRNKSDYFSEIDRVNQQLALLVQRQEDYEKRFSDIETQLLQLVNRDTDVQVTQTRQVNVLSSTEVEFKSAQTKAVPEDHYDDQYAQNQHFAVQQQINAYESQLSEETPDPTWSTTIETKVMRLLNDTPQLSGVHLQESQCGTSLCKLEVYVEEGESVEEKVQTLMVNRPWQGESFVSFEYDGEGAIFFARDGFILP</sequence>
<dbReference type="RefSeq" id="WP_338292615.1">
    <property type="nucleotide sequence ID" value="NZ_AP027272.1"/>
</dbReference>